<name>A0A346Q005_9FLOR</name>
<feature type="region of interest" description="Disordered" evidence="1">
    <location>
        <begin position="104"/>
        <end position="133"/>
    </location>
</feature>
<sequence length="133" mass="14899">MMSYFIFLTTLLNPFKTVPTYSSLRNTFLTVPGMTMVIPRIFNRNRNNYQLALGDIPSKVANTAATPSEGCRQFTHTKYHKDGSKTVNKTLSCNSSEKFDKNGALVKKTDTDQPKFQSAKKDFFGSSSKAPKN</sequence>
<evidence type="ECO:0000256" key="1">
    <source>
        <dbReference type="SAM" id="MobiDB-lite"/>
    </source>
</evidence>
<evidence type="ECO:0000313" key="2">
    <source>
        <dbReference type="EMBL" id="AXR86331.1"/>
    </source>
</evidence>
<proteinExistence type="predicted"/>
<keyword evidence="2" id="KW-0614">Plasmid</keyword>
<organism evidence="2">
    <name type="scientific">Gracilaria ferox</name>
    <dbReference type="NCBI Taxonomy" id="1184158"/>
    <lineage>
        <taxon>Eukaryota</taxon>
        <taxon>Rhodophyta</taxon>
        <taxon>Florideophyceae</taxon>
        <taxon>Rhodymeniophycidae</taxon>
        <taxon>Gracilariales</taxon>
        <taxon>Gracilariaceae</taxon>
        <taxon>Gracilaria</taxon>
    </lineage>
</organism>
<dbReference type="EMBL" id="MH396026">
    <property type="protein sequence ID" value="AXR86331.1"/>
    <property type="molecule type" value="Genomic_DNA"/>
</dbReference>
<reference evidence="2" key="1">
    <citation type="journal article" date="2018" name="J. Phycol.">
        <title>Organellar genomics: a useful tool to study evolutionary relationships and molecular evolution in Gracilariaceae (Rhodophyta).</title>
        <authorList>
            <person name="Iha C."/>
            <person name="Grassa C.J."/>
            <person name="de M Lyra G."/>
            <person name="Davis C.C."/>
            <person name="Verbruggen H."/>
            <person name="Oliveira M.C."/>
        </authorList>
    </citation>
    <scope>NUCLEOTIDE SEQUENCE</scope>
    <source>
        <plasmid evidence="2">Gfe3115</plasmid>
    </source>
</reference>
<accession>A0A346Q005</accession>
<geneLocation type="plasmid" evidence="2">
    <name>Gfe3115</name>
</geneLocation>
<protein>
    <submittedName>
        <fullName evidence="2">Uncharacterized protein</fullName>
    </submittedName>
</protein>
<feature type="compositionally biased region" description="Basic and acidic residues" evidence="1">
    <location>
        <begin position="104"/>
        <end position="123"/>
    </location>
</feature>
<dbReference type="AlphaFoldDB" id="A0A346Q005"/>